<evidence type="ECO:0000313" key="3">
    <source>
        <dbReference type="Proteomes" id="UP000193920"/>
    </source>
</evidence>
<dbReference type="Pfam" id="PF15874">
    <property type="entry name" value="Il2rg"/>
    <property type="match status" value="1"/>
</dbReference>
<dbReference type="STRING" id="1754190.A0A1Y2AR33"/>
<evidence type="ECO:0008006" key="4">
    <source>
        <dbReference type="Google" id="ProtNLM"/>
    </source>
</evidence>
<name>A0A1Y2AR33_9FUNG</name>
<reference evidence="2 3" key="1">
    <citation type="submission" date="2016-08" db="EMBL/GenBank/DDBJ databases">
        <title>A Parts List for Fungal Cellulosomes Revealed by Comparative Genomics.</title>
        <authorList>
            <consortium name="DOE Joint Genome Institute"/>
            <person name="Haitjema C.H."/>
            <person name="Gilmore S.P."/>
            <person name="Henske J.K."/>
            <person name="Solomon K.V."/>
            <person name="De Groot R."/>
            <person name="Kuo A."/>
            <person name="Mondo S.J."/>
            <person name="Salamov A.A."/>
            <person name="Labutti K."/>
            <person name="Zhao Z."/>
            <person name="Chiniquy J."/>
            <person name="Barry K."/>
            <person name="Brewer H.M."/>
            <person name="Purvine S.O."/>
            <person name="Wright A.T."/>
            <person name="Boxma B."/>
            <person name="Van Alen T."/>
            <person name="Hackstein J.H."/>
            <person name="Baker S.E."/>
            <person name="Grigoriev I.V."/>
            <person name="O'Malley M.A."/>
        </authorList>
    </citation>
    <scope>NUCLEOTIDE SEQUENCE [LARGE SCALE GENOMIC DNA]</scope>
    <source>
        <strain evidence="2 3">G1</strain>
    </source>
</reference>
<gene>
    <name evidence="2" type="ORF">LY90DRAFT_675196</name>
</gene>
<organism evidence="2 3">
    <name type="scientific">Neocallimastix californiae</name>
    <dbReference type="NCBI Taxonomy" id="1754190"/>
    <lineage>
        <taxon>Eukaryota</taxon>
        <taxon>Fungi</taxon>
        <taxon>Fungi incertae sedis</taxon>
        <taxon>Chytridiomycota</taxon>
        <taxon>Chytridiomycota incertae sedis</taxon>
        <taxon>Neocallimastigomycetes</taxon>
        <taxon>Neocallimastigales</taxon>
        <taxon>Neocallimastigaceae</taxon>
        <taxon>Neocallimastix</taxon>
    </lineage>
</organism>
<feature type="compositionally biased region" description="Polar residues" evidence="1">
    <location>
        <begin position="136"/>
        <end position="150"/>
    </location>
</feature>
<dbReference type="AlphaFoldDB" id="A0A1Y2AR33"/>
<dbReference type="PANTHER" id="PTHR33887">
    <property type="entry name" value="PB1 DOMAIN-CONTAINING PROTEIN"/>
    <property type="match status" value="1"/>
</dbReference>
<feature type="region of interest" description="Disordered" evidence="1">
    <location>
        <begin position="103"/>
        <end position="150"/>
    </location>
</feature>
<protein>
    <recommendedName>
        <fullName evidence="4">PB1 domain-containing protein</fullName>
    </recommendedName>
</protein>
<comment type="caution">
    <text evidence="2">The sequence shown here is derived from an EMBL/GenBank/DDBJ whole genome shotgun (WGS) entry which is preliminary data.</text>
</comment>
<dbReference type="PANTHER" id="PTHR33887:SF5">
    <property type="entry name" value="PB1 DOMAIN-CONTAINING PROTEIN"/>
    <property type="match status" value="1"/>
</dbReference>
<accession>A0A1Y2AR33</accession>
<dbReference type="Proteomes" id="UP000193920">
    <property type="component" value="Unassembled WGS sequence"/>
</dbReference>
<evidence type="ECO:0000313" key="2">
    <source>
        <dbReference type="EMBL" id="ORY24415.1"/>
    </source>
</evidence>
<keyword evidence="3" id="KW-1185">Reference proteome</keyword>
<dbReference type="OrthoDB" id="2109241at2759"/>
<sequence length="150" mass="16712">MSYITVKYGDNSEKIFNPNCISSVLLSFIKISCGFDEEAYQVDLATESGEVVDLANHGKEYAKKYLDERRSYILVKIIEGEEDTPTTYSPLLNQIPEKMKFTVISSGKSRQKRSGNDNDTSKQKAPSSAGKRKVGTTHSYGRNRASTIAK</sequence>
<evidence type="ECO:0000256" key="1">
    <source>
        <dbReference type="SAM" id="MobiDB-lite"/>
    </source>
</evidence>
<dbReference type="EMBL" id="MCOG01000222">
    <property type="protein sequence ID" value="ORY24415.1"/>
    <property type="molecule type" value="Genomic_DNA"/>
</dbReference>
<proteinExistence type="predicted"/>
<dbReference type="InterPro" id="IPR039471">
    <property type="entry name" value="CXorf65-like"/>
</dbReference>